<accession>A0ABV1RSE5</accession>
<keyword evidence="1" id="KW-0732">Signal</keyword>
<feature type="chain" id="PRO_5047222278" description="DUF885 domain-containing protein" evidence="1">
    <location>
        <begin position="21"/>
        <end position="439"/>
    </location>
</feature>
<keyword evidence="3" id="KW-1185">Reference proteome</keyword>
<dbReference type="RefSeq" id="WP_350411335.1">
    <property type="nucleotide sequence ID" value="NZ_JBEOKT010000004.1"/>
</dbReference>
<evidence type="ECO:0008006" key="4">
    <source>
        <dbReference type="Google" id="ProtNLM"/>
    </source>
</evidence>
<reference evidence="2 3" key="1">
    <citation type="submission" date="2024-06" db="EMBL/GenBank/DDBJ databases">
        <title>Pontibacter populi HYL7-15.</title>
        <authorList>
            <person name="Kim M.K."/>
        </authorList>
    </citation>
    <scope>NUCLEOTIDE SEQUENCE [LARGE SCALE GENOMIC DNA]</scope>
    <source>
        <strain evidence="2 3">HYL7-15</strain>
    </source>
</reference>
<gene>
    <name evidence="2" type="ORF">ABS362_05480</name>
</gene>
<dbReference type="Proteomes" id="UP001476807">
    <property type="component" value="Unassembled WGS sequence"/>
</dbReference>
<protein>
    <recommendedName>
        <fullName evidence="4">DUF885 domain-containing protein</fullName>
    </recommendedName>
</protein>
<evidence type="ECO:0000313" key="2">
    <source>
        <dbReference type="EMBL" id="MER2996987.1"/>
    </source>
</evidence>
<evidence type="ECO:0000313" key="3">
    <source>
        <dbReference type="Proteomes" id="UP001476807"/>
    </source>
</evidence>
<comment type="caution">
    <text evidence="2">The sequence shown here is derived from an EMBL/GenBank/DDBJ whole genome shotgun (WGS) entry which is preliminary data.</text>
</comment>
<evidence type="ECO:0000256" key="1">
    <source>
        <dbReference type="SAM" id="SignalP"/>
    </source>
</evidence>
<dbReference type="EMBL" id="JBEOKT010000004">
    <property type="protein sequence ID" value="MER2996987.1"/>
    <property type="molecule type" value="Genomic_DNA"/>
</dbReference>
<proteinExistence type="predicted"/>
<organism evidence="2 3">
    <name type="scientific">Pontibacter populi</name>
    <dbReference type="NCBI Taxonomy" id="890055"/>
    <lineage>
        <taxon>Bacteria</taxon>
        <taxon>Pseudomonadati</taxon>
        <taxon>Bacteroidota</taxon>
        <taxon>Cytophagia</taxon>
        <taxon>Cytophagales</taxon>
        <taxon>Hymenobacteraceae</taxon>
        <taxon>Pontibacter</taxon>
    </lineage>
</organism>
<name>A0ABV1RSE5_9BACT</name>
<sequence>MQTLKKTLLLIMLIACWACTSTKSEVENTDVVTMDQLAERYVKAVLKLGQYDSDIVDAYYGPEEWRPTGEPADSLPAEEFLAEFKTIQQQLQAQDTTNLPADEKRRLAMFKKQIIAAITKVEMMQGKTYSFDEEAKLLYDAEPPRYELAHFEKILSAIDKQLPGKGPIAARWDAYRAKFEIPKAKLDTVFNAAIAEARTRTKAHYKLPENENFTLEFVTDKAWSGYNYYKGKGYSLIQINTDFPIYIERAIDLASHEGYPGHHVFNVLLEQNLVDKKGWKEFSVYPLFSPQSLIAEGSANYGIDVAFPAGDRMKFEKEVLFPLAGLNAAEADRYYAILDKIGQLDFAGNEAARLYLNGEITRVQAAEMLVKYNLYAKDKALQRTRFMDKYRSYVINYNLGQQLVRNYIEANGGTDNNPEKRWELFGELLSNPNTASMLR</sequence>
<feature type="signal peptide" evidence="1">
    <location>
        <begin position="1"/>
        <end position="20"/>
    </location>
</feature>